<dbReference type="Pfam" id="PF08282">
    <property type="entry name" value="Hydrolase_3"/>
    <property type="match status" value="1"/>
</dbReference>
<proteinExistence type="predicted"/>
<dbReference type="Gene3D" id="3.30.1240.10">
    <property type="match status" value="1"/>
</dbReference>
<dbReference type="PANTHER" id="PTHR10000:SF25">
    <property type="entry name" value="PHOSPHATASE YKRA-RELATED"/>
    <property type="match status" value="1"/>
</dbReference>
<dbReference type="GO" id="GO:0005829">
    <property type="term" value="C:cytosol"/>
    <property type="evidence" value="ECO:0007669"/>
    <property type="project" value="TreeGrafter"/>
</dbReference>
<dbReference type="PANTHER" id="PTHR10000">
    <property type="entry name" value="PHOSPHOSERINE PHOSPHATASE"/>
    <property type="match status" value="1"/>
</dbReference>
<dbReference type="GO" id="GO:0000287">
    <property type="term" value="F:magnesium ion binding"/>
    <property type="evidence" value="ECO:0007669"/>
    <property type="project" value="TreeGrafter"/>
</dbReference>
<dbReference type="GO" id="GO:0016791">
    <property type="term" value="F:phosphatase activity"/>
    <property type="evidence" value="ECO:0007669"/>
    <property type="project" value="UniProtKB-ARBA"/>
</dbReference>
<keyword evidence="1" id="KW-0378">Hydrolase</keyword>
<comment type="caution">
    <text evidence="1">The sequence shown here is derived from an EMBL/GenBank/DDBJ whole genome shotgun (WGS) entry which is preliminary data.</text>
</comment>
<dbReference type="InterPro" id="IPR023214">
    <property type="entry name" value="HAD_sf"/>
</dbReference>
<dbReference type="EMBL" id="WEIO01000008">
    <property type="protein sequence ID" value="KAB7705637.1"/>
    <property type="molecule type" value="Genomic_DNA"/>
</dbReference>
<dbReference type="SFLD" id="SFLDS00003">
    <property type="entry name" value="Haloacid_Dehalogenase"/>
    <property type="match status" value="1"/>
</dbReference>
<reference evidence="1 2" key="1">
    <citation type="submission" date="2019-10" db="EMBL/GenBank/DDBJ databases">
        <title>Bacillus aerolatum sp. nov., isolated from bioaerosol of sport playgrounds.</title>
        <authorList>
            <person name="Chen P."/>
            <person name="Zhang G."/>
        </authorList>
    </citation>
    <scope>NUCLEOTIDE SEQUENCE [LARGE SCALE GENOMIC DNA]</scope>
    <source>
        <strain evidence="1 2">CX253</strain>
    </source>
</reference>
<dbReference type="SFLD" id="SFLDG01144">
    <property type="entry name" value="C2.B.4:_PGP_Like"/>
    <property type="match status" value="1"/>
</dbReference>
<dbReference type="CDD" id="cd07517">
    <property type="entry name" value="HAD_HPP"/>
    <property type="match status" value="1"/>
</dbReference>
<dbReference type="InterPro" id="IPR000150">
    <property type="entry name" value="Cof"/>
</dbReference>
<dbReference type="PROSITE" id="PS01229">
    <property type="entry name" value="COF_2"/>
    <property type="match status" value="1"/>
</dbReference>
<sequence>MIQSIVFFDIDGTLLDHDKKLPDSAKEAIRLLKQDGHIVAIATGRAPFAFKELCEELDINSYISLNGQYVVLNGEVIHKNPLNTDELQALTDFSAANHHPVVYMDHEGIKSNVKYHVHIKESIGSLKLAFSHPDHDPEYFKNREIYQTLLFCTNEEEAAYTGRFQEFNFVRWHEYSMDVMPKGGSKAIGIEKVIERLGLTREQVYAFGDGLNDIEMLQYAGNGVAMGNAHDEVKKIAKHVTKDVGENGIAHGLELVGLLERKKAGV</sequence>
<dbReference type="NCBIfam" id="TIGR00099">
    <property type="entry name" value="Cof-subfamily"/>
    <property type="match status" value="1"/>
</dbReference>
<evidence type="ECO:0000313" key="1">
    <source>
        <dbReference type="EMBL" id="KAB7705637.1"/>
    </source>
</evidence>
<name>A0A6I1FDL9_9BACI</name>
<dbReference type="Proteomes" id="UP000429595">
    <property type="component" value="Unassembled WGS sequence"/>
</dbReference>
<keyword evidence="2" id="KW-1185">Reference proteome</keyword>
<protein>
    <submittedName>
        <fullName evidence="1">Cof-type HAD-IIB family hydrolase</fullName>
    </submittedName>
</protein>
<accession>A0A6I1FDL9</accession>
<organism evidence="1 2">
    <name type="scientific">Bacillus aerolatus</name>
    <dbReference type="NCBI Taxonomy" id="2653354"/>
    <lineage>
        <taxon>Bacteria</taxon>
        <taxon>Bacillati</taxon>
        <taxon>Bacillota</taxon>
        <taxon>Bacilli</taxon>
        <taxon>Bacillales</taxon>
        <taxon>Bacillaceae</taxon>
        <taxon>Bacillus</taxon>
    </lineage>
</organism>
<dbReference type="InterPro" id="IPR036412">
    <property type="entry name" value="HAD-like_sf"/>
</dbReference>
<gene>
    <name evidence="1" type="ORF">F9802_13995</name>
</gene>
<dbReference type="AlphaFoldDB" id="A0A6I1FDL9"/>
<dbReference type="SUPFAM" id="SSF56784">
    <property type="entry name" value="HAD-like"/>
    <property type="match status" value="1"/>
</dbReference>
<dbReference type="SFLD" id="SFLDG01140">
    <property type="entry name" value="C2.B:_Phosphomannomutase_and_P"/>
    <property type="match status" value="1"/>
</dbReference>
<evidence type="ECO:0000313" key="2">
    <source>
        <dbReference type="Proteomes" id="UP000429595"/>
    </source>
</evidence>
<dbReference type="Gene3D" id="3.40.50.1000">
    <property type="entry name" value="HAD superfamily/HAD-like"/>
    <property type="match status" value="1"/>
</dbReference>
<dbReference type="InterPro" id="IPR006379">
    <property type="entry name" value="HAD-SF_hydro_IIB"/>
</dbReference>
<dbReference type="NCBIfam" id="TIGR01484">
    <property type="entry name" value="HAD-SF-IIB"/>
    <property type="match status" value="1"/>
</dbReference>
<dbReference type="RefSeq" id="WP_152153000.1">
    <property type="nucleotide sequence ID" value="NZ_WEIO01000008.1"/>
</dbReference>